<evidence type="ECO:0000313" key="1">
    <source>
        <dbReference type="EMBL" id="ADI14472.1"/>
    </source>
</evidence>
<dbReference type="HOGENOM" id="CLU_1389692_0_0_0"/>
<organism evidence="1 2">
    <name type="scientific">Truepera radiovictrix (strain DSM 17093 / CIP 108686 / LMG 22925 / RQ-24)</name>
    <dbReference type="NCBI Taxonomy" id="649638"/>
    <lineage>
        <taxon>Bacteria</taxon>
        <taxon>Thermotogati</taxon>
        <taxon>Deinococcota</taxon>
        <taxon>Deinococci</taxon>
        <taxon>Trueperales</taxon>
        <taxon>Trueperaceae</taxon>
        <taxon>Truepera</taxon>
    </lineage>
</organism>
<accession>D7CWW4</accession>
<dbReference type="EMBL" id="CP002049">
    <property type="protein sequence ID" value="ADI14472.1"/>
    <property type="molecule type" value="Genomic_DNA"/>
</dbReference>
<gene>
    <name evidence="1" type="ordered locus">Trad_1350</name>
</gene>
<reference evidence="2" key="1">
    <citation type="submission" date="2010-05" db="EMBL/GenBank/DDBJ databases">
        <title>The complete genome of Truepera radiovictris DSM 17093.</title>
        <authorList>
            <consortium name="US DOE Joint Genome Institute (JGI-PGF)"/>
            <person name="Lucas S."/>
            <person name="Copeland A."/>
            <person name="Lapidus A."/>
            <person name="Glavina del Rio T."/>
            <person name="Dalin E."/>
            <person name="Tice H."/>
            <person name="Bruce D."/>
            <person name="Goodwin L."/>
            <person name="Pitluck S."/>
            <person name="Kyrpides N."/>
            <person name="Mavromatis K."/>
            <person name="Ovchinnikova G."/>
            <person name="Munk A.C."/>
            <person name="Detter J.C."/>
            <person name="Han C."/>
            <person name="Tapia R."/>
            <person name="Land M."/>
            <person name="Hauser L."/>
            <person name="Markowitz V."/>
            <person name="Cheng J.-F."/>
            <person name="Hugenholtz P."/>
            <person name="Woyke T."/>
            <person name="Wu D."/>
            <person name="Tindall B."/>
            <person name="Pomrenke H.G."/>
            <person name="Brambilla E."/>
            <person name="Klenk H.-P."/>
            <person name="Eisen J.A."/>
        </authorList>
    </citation>
    <scope>NUCLEOTIDE SEQUENCE [LARGE SCALE GENOMIC DNA]</scope>
    <source>
        <strain evidence="2">DSM 17093 / CIP 108686 / LMG 22925 / RQ-24</strain>
    </source>
</reference>
<proteinExistence type="predicted"/>
<keyword evidence="2" id="KW-1185">Reference proteome</keyword>
<dbReference type="RefSeq" id="WP_013177842.1">
    <property type="nucleotide sequence ID" value="NC_014221.1"/>
</dbReference>
<protein>
    <submittedName>
        <fullName evidence="1">Uncharacterized protein</fullName>
    </submittedName>
</protein>
<sequence>MELSAWLRARLAAHEPGAALRRRAEAAGVALDALKREDPAAYMAACAAPLVRTDARLVGVVSGIVGRLLPEHQLFQVPLVTPQTDTELRVFPPLTRAERRALDDAFGQLVGEGPYREQRVFYRVVEERGGARRELAWPLAPSAYRAGTTGLIGPFEDEAAARAWGEAHAERRSGVVFDTLPYGGAWFCDLFRGELE</sequence>
<dbReference type="AlphaFoldDB" id="D7CWW4"/>
<dbReference type="KEGG" id="tra:Trad_1350"/>
<name>D7CWW4_TRURR</name>
<evidence type="ECO:0000313" key="2">
    <source>
        <dbReference type="Proteomes" id="UP000000379"/>
    </source>
</evidence>
<reference evidence="1 2" key="2">
    <citation type="journal article" date="2011" name="Stand. Genomic Sci.">
        <title>Complete genome sequence of Truepera radiovictrix type strain (RQ-24).</title>
        <authorList>
            <person name="Ivanova N."/>
            <person name="Rohde C."/>
            <person name="Munk C."/>
            <person name="Nolan M."/>
            <person name="Lucas S."/>
            <person name="Del Rio T.G."/>
            <person name="Tice H."/>
            <person name="Deshpande S."/>
            <person name="Cheng J.F."/>
            <person name="Tapia R."/>
            <person name="Han C."/>
            <person name="Goodwin L."/>
            <person name="Pitluck S."/>
            <person name="Liolios K."/>
            <person name="Mavromatis K."/>
            <person name="Mikhailova N."/>
            <person name="Pati A."/>
            <person name="Chen A."/>
            <person name="Palaniappan K."/>
            <person name="Land M."/>
            <person name="Hauser L."/>
            <person name="Chang Y.J."/>
            <person name="Jeffries C.D."/>
            <person name="Brambilla E."/>
            <person name="Rohde M."/>
            <person name="Goker M."/>
            <person name="Tindall B.J."/>
            <person name="Woyke T."/>
            <person name="Bristow J."/>
            <person name="Eisen J.A."/>
            <person name="Markowitz V."/>
            <person name="Hugenholtz P."/>
            <person name="Kyrpides N.C."/>
            <person name="Klenk H.P."/>
            <person name="Lapidus A."/>
        </authorList>
    </citation>
    <scope>NUCLEOTIDE SEQUENCE [LARGE SCALE GENOMIC DNA]</scope>
    <source>
        <strain evidence="2">DSM 17093 / CIP 108686 / LMG 22925 / RQ-24</strain>
    </source>
</reference>
<dbReference type="Proteomes" id="UP000000379">
    <property type="component" value="Chromosome"/>
</dbReference>